<gene>
    <name evidence="10" type="ORF">B0A50_03251</name>
</gene>
<reference evidence="10 11" key="1">
    <citation type="submission" date="2017-03" db="EMBL/GenBank/DDBJ databases">
        <title>Genomes of endolithic fungi from Antarctica.</title>
        <authorList>
            <person name="Coleine C."/>
            <person name="Masonjones S."/>
            <person name="Stajich J.E."/>
        </authorList>
    </citation>
    <scope>NUCLEOTIDE SEQUENCE [LARGE SCALE GENOMIC DNA]</scope>
    <source>
        <strain evidence="10 11">CCFEE 6315</strain>
    </source>
</reference>
<protein>
    <recommendedName>
        <fullName evidence="9">Pinin/SDK/MemA protein domain-containing protein</fullName>
    </recommendedName>
</protein>
<feature type="region of interest" description="Disordered" evidence="8">
    <location>
        <begin position="255"/>
        <end position="340"/>
    </location>
</feature>
<evidence type="ECO:0000256" key="6">
    <source>
        <dbReference type="ARBA" id="ARBA00023187"/>
    </source>
</evidence>
<keyword evidence="7" id="KW-0539">Nucleus</keyword>
<dbReference type="Proteomes" id="UP000308549">
    <property type="component" value="Unassembled WGS sequence"/>
</dbReference>
<dbReference type="GO" id="GO:0006397">
    <property type="term" value="P:mRNA processing"/>
    <property type="evidence" value="ECO:0007669"/>
    <property type="project" value="UniProtKB-KW"/>
</dbReference>
<comment type="subcellular location">
    <subcellularLocation>
        <location evidence="1">Nucleus</location>
    </subcellularLocation>
</comment>
<dbReference type="PANTHER" id="PTHR12707">
    <property type="entry name" value="PINN"/>
    <property type="match status" value="1"/>
</dbReference>
<keyword evidence="3" id="KW-0507">mRNA processing</keyword>
<organism evidence="10 11">
    <name type="scientific">Salinomyces thailandicus</name>
    <dbReference type="NCBI Taxonomy" id="706561"/>
    <lineage>
        <taxon>Eukaryota</taxon>
        <taxon>Fungi</taxon>
        <taxon>Dikarya</taxon>
        <taxon>Ascomycota</taxon>
        <taxon>Pezizomycotina</taxon>
        <taxon>Dothideomycetes</taxon>
        <taxon>Dothideomycetidae</taxon>
        <taxon>Mycosphaerellales</taxon>
        <taxon>Teratosphaeriaceae</taxon>
        <taxon>Salinomyces</taxon>
    </lineage>
</organism>
<comment type="similarity">
    <text evidence="2">Belongs to the pinin family.</text>
</comment>
<evidence type="ECO:0000256" key="8">
    <source>
        <dbReference type="SAM" id="MobiDB-lite"/>
    </source>
</evidence>
<dbReference type="InterPro" id="IPR039853">
    <property type="entry name" value="Pinin"/>
</dbReference>
<dbReference type="OrthoDB" id="330772at2759"/>
<evidence type="ECO:0000256" key="1">
    <source>
        <dbReference type="ARBA" id="ARBA00004123"/>
    </source>
</evidence>
<dbReference type="Pfam" id="PF04696">
    <property type="entry name" value="Pinin_SDK_memA"/>
    <property type="match status" value="1"/>
</dbReference>
<feature type="compositionally biased region" description="Low complexity" evidence="8">
    <location>
        <begin position="1"/>
        <end position="15"/>
    </location>
</feature>
<feature type="compositionally biased region" description="Basic and acidic residues" evidence="8">
    <location>
        <begin position="143"/>
        <end position="153"/>
    </location>
</feature>
<evidence type="ECO:0000256" key="4">
    <source>
        <dbReference type="ARBA" id="ARBA00023015"/>
    </source>
</evidence>
<evidence type="ECO:0000313" key="11">
    <source>
        <dbReference type="Proteomes" id="UP000308549"/>
    </source>
</evidence>
<evidence type="ECO:0000313" key="10">
    <source>
        <dbReference type="EMBL" id="TKA29887.1"/>
    </source>
</evidence>
<evidence type="ECO:0000256" key="5">
    <source>
        <dbReference type="ARBA" id="ARBA00023163"/>
    </source>
</evidence>
<dbReference type="AlphaFoldDB" id="A0A4U0U4T9"/>
<keyword evidence="4" id="KW-0805">Transcription regulation</keyword>
<feature type="region of interest" description="Disordered" evidence="8">
    <location>
        <begin position="1"/>
        <end position="153"/>
    </location>
</feature>
<evidence type="ECO:0000256" key="2">
    <source>
        <dbReference type="ARBA" id="ARBA00010386"/>
    </source>
</evidence>
<proteinExistence type="inferred from homology"/>
<dbReference type="GO" id="GO:0008380">
    <property type="term" value="P:RNA splicing"/>
    <property type="evidence" value="ECO:0007669"/>
    <property type="project" value="UniProtKB-KW"/>
</dbReference>
<sequence length="340" mass="38394">MAPAGTELESTAELTTETERPVSAKGNGDAQANGRKRRASDEAEVEVEVEADVKRRRTSLGHEATAGDADADADVDADKPNGTTAPAVTAEAQQKQDTPLEPSATSTTNPSPPRTSRRKPSAVDEKKRSQRLFGALLGPLNHAPDRTTKRRHEIETRRKTELAQQDVHNQVDAAQRLQRLREHRAKVLKEVVEPEVRELRWRQVRVEAGFLRTKAEPVLFWRPWEMREEEVERVEGQEREVEEMIGREREEWEGWRDGEKRGGEVVLDSQPAERMSEVGDEAPEVVQRGEHDADTGVKITLLQEQGQEQVQEQRQEQEVNGDHDDHGDHVVEGDEDTVIY</sequence>
<dbReference type="EMBL" id="NAJL01000013">
    <property type="protein sequence ID" value="TKA29887.1"/>
    <property type="molecule type" value="Genomic_DNA"/>
</dbReference>
<comment type="caution">
    <text evidence="10">The sequence shown here is derived from an EMBL/GenBank/DDBJ whole genome shotgun (WGS) entry which is preliminary data.</text>
</comment>
<dbReference type="InterPro" id="IPR006786">
    <property type="entry name" value="Pinin_SDK_MemA"/>
</dbReference>
<feature type="domain" description="Pinin/SDK/MemA protein" evidence="9">
    <location>
        <begin position="124"/>
        <end position="238"/>
    </location>
</feature>
<evidence type="ECO:0000259" key="9">
    <source>
        <dbReference type="Pfam" id="PF04696"/>
    </source>
</evidence>
<feature type="compositionally biased region" description="Basic and acidic residues" evidence="8">
    <location>
        <begin position="311"/>
        <end position="332"/>
    </location>
</feature>
<evidence type="ECO:0000256" key="7">
    <source>
        <dbReference type="ARBA" id="ARBA00023242"/>
    </source>
</evidence>
<dbReference type="GO" id="GO:0071013">
    <property type="term" value="C:catalytic step 2 spliceosome"/>
    <property type="evidence" value="ECO:0007669"/>
    <property type="project" value="TreeGrafter"/>
</dbReference>
<evidence type="ECO:0000256" key="3">
    <source>
        <dbReference type="ARBA" id="ARBA00022664"/>
    </source>
</evidence>
<dbReference type="PANTHER" id="PTHR12707:SF0">
    <property type="entry name" value="PININ"/>
    <property type="match status" value="1"/>
</dbReference>
<keyword evidence="6" id="KW-0508">mRNA splicing</keyword>
<name>A0A4U0U4T9_9PEZI</name>
<feature type="compositionally biased region" description="Polar residues" evidence="8">
    <location>
        <begin position="81"/>
        <end position="97"/>
    </location>
</feature>
<keyword evidence="11" id="KW-1185">Reference proteome</keyword>
<keyword evidence="5" id="KW-0804">Transcription</keyword>
<accession>A0A4U0U4T9</accession>